<dbReference type="SUPFAM" id="SSF51735">
    <property type="entry name" value="NAD(P)-binding Rossmann-fold domains"/>
    <property type="match status" value="1"/>
</dbReference>
<comment type="similarity">
    <text evidence="1">Belongs to the short-chain dehydrogenases/reductases (SDR) family.</text>
</comment>
<proteinExistence type="inferred from homology"/>
<evidence type="ECO:0000313" key="4">
    <source>
        <dbReference type="Proteomes" id="UP000316416"/>
    </source>
</evidence>
<reference evidence="3" key="1">
    <citation type="submission" date="2021-07" db="EMBL/GenBank/DDBJ databases">
        <title>Shewanella sp. YLB-07 whole genome sequence.</title>
        <authorList>
            <person name="Yu L."/>
        </authorList>
    </citation>
    <scope>NUCLEOTIDE SEQUENCE</scope>
    <source>
        <strain evidence="3">YLB-08</strain>
    </source>
</reference>
<dbReference type="InterPro" id="IPR036291">
    <property type="entry name" value="NAD(P)-bd_dom_sf"/>
</dbReference>
<dbReference type="InterPro" id="IPR002347">
    <property type="entry name" value="SDR_fam"/>
</dbReference>
<dbReference type="RefSeq" id="WP_142871165.1">
    <property type="nucleotide sequence ID" value="NZ_CP045503.2"/>
</dbReference>
<protein>
    <submittedName>
        <fullName evidence="3">SDR family NAD(P)-dependent oxidoreductase</fullName>
    </submittedName>
</protein>
<name>A0ABX6V646_9GAMM</name>
<gene>
    <name evidence="3" type="ORF">FM038_011425</name>
</gene>
<dbReference type="Pfam" id="PF00106">
    <property type="entry name" value="adh_short"/>
    <property type="match status" value="1"/>
</dbReference>
<evidence type="ECO:0000256" key="1">
    <source>
        <dbReference type="ARBA" id="ARBA00006484"/>
    </source>
</evidence>
<keyword evidence="2" id="KW-0560">Oxidoreductase</keyword>
<keyword evidence="4" id="KW-1185">Reference proteome</keyword>
<dbReference type="PANTHER" id="PTHR42901">
    <property type="entry name" value="ALCOHOL DEHYDROGENASE"/>
    <property type="match status" value="1"/>
</dbReference>
<dbReference type="PRINTS" id="PR00081">
    <property type="entry name" value="GDHRDH"/>
</dbReference>
<sequence length="221" mass="23423">MIVITGASSGLGAALTKLYSEDGVELLISGRNEQRLLKVAEPLGDKVQAKTANLSQPDDIKALFDACQHTPQTIIHCAGSGYFGALENQQADAINALIENNVTSAIMLLREAVKRYKEQAVTVVIVMSTAALTAKAGESTYCAVKWAVRGLVESVRLELKGCPMKLIAVYPGGMATEFWPSSGKSLDTSGFMSAIEAATMLKQALVGTEHGYVSDITIARG</sequence>
<dbReference type="PANTHER" id="PTHR42901:SF1">
    <property type="entry name" value="ALCOHOL DEHYDROGENASE"/>
    <property type="match status" value="1"/>
</dbReference>
<dbReference type="Gene3D" id="3.40.50.720">
    <property type="entry name" value="NAD(P)-binding Rossmann-like Domain"/>
    <property type="match status" value="1"/>
</dbReference>
<evidence type="ECO:0000256" key="2">
    <source>
        <dbReference type="ARBA" id="ARBA00023002"/>
    </source>
</evidence>
<evidence type="ECO:0000313" key="3">
    <source>
        <dbReference type="EMBL" id="QPG57994.1"/>
    </source>
</evidence>
<organism evidence="3 4">
    <name type="scientific">Shewanella eurypsychrophilus</name>
    <dbReference type="NCBI Taxonomy" id="2593656"/>
    <lineage>
        <taxon>Bacteria</taxon>
        <taxon>Pseudomonadati</taxon>
        <taxon>Pseudomonadota</taxon>
        <taxon>Gammaproteobacteria</taxon>
        <taxon>Alteromonadales</taxon>
        <taxon>Shewanellaceae</taxon>
        <taxon>Shewanella</taxon>
    </lineage>
</organism>
<accession>A0ABX6V646</accession>
<dbReference type="EMBL" id="CP045503">
    <property type="protein sequence ID" value="QPG57994.1"/>
    <property type="molecule type" value="Genomic_DNA"/>
</dbReference>
<dbReference type="Proteomes" id="UP000316416">
    <property type="component" value="Chromosome"/>
</dbReference>